<sequence>MSLYKLTSPVNVVRAQTIPSMAIKIPATNKKITTELLHETLSITRSEDVKTLINTALDGHFMPARNQLYNLLIKHGLSGEDIIRQMQQNIFDLTIPDENKVQLIEKTGETEFRLIRGNNEHIQLESLLAQIVLMGEQLKDFSSNGTK</sequence>
<dbReference type="Pfam" id="PF08542">
    <property type="entry name" value="Rep_fac_C"/>
    <property type="match status" value="1"/>
</dbReference>
<dbReference type="AlphaFoldDB" id="X1N353"/>
<dbReference type="EMBL" id="BARV01024864">
    <property type="protein sequence ID" value="GAI37988.1"/>
    <property type="molecule type" value="Genomic_DNA"/>
</dbReference>
<evidence type="ECO:0000256" key="3">
    <source>
        <dbReference type="ARBA" id="ARBA00022840"/>
    </source>
</evidence>
<dbReference type="Gene3D" id="1.20.272.10">
    <property type="match status" value="1"/>
</dbReference>
<proteinExistence type="predicted"/>
<reference evidence="5" key="1">
    <citation type="journal article" date="2014" name="Front. Microbiol.">
        <title>High frequency of phylogenetically diverse reductive dehalogenase-homologous genes in deep subseafloor sedimentary metagenomes.</title>
        <authorList>
            <person name="Kawai M."/>
            <person name="Futagami T."/>
            <person name="Toyoda A."/>
            <person name="Takaki Y."/>
            <person name="Nishi S."/>
            <person name="Hori S."/>
            <person name="Arai W."/>
            <person name="Tsubouchi T."/>
            <person name="Morono Y."/>
            <person name="Uchiyama I."/>
            <person name="Ito T."/>
            <person name="Fujiyama A."/>
            <person name="Inagaki F."/>
            <person name="Takami H."/>
        </authorList>
    </citation>
    <scope>NUCLEOTIDE SEQUENCE</scope>
    <source>
        <strain evidence="5">Expedition CK06-06</strain>
    </source>
</reference>
<dbReference type="GO" id="GO:0006260">
    <property type="term" value="P:DNA replication"/>
    <property type="evidence" value="ECO:0007669"/>
    <property type="project" value="UniProtKB-KW"/>
</dbReference>
<accession>X1N353</accession>
<dbReference type="SUPFAM" id="SSF48019">
    <property type="entry name" value="post-AAA+ oligomerization domain-like"/>
    <property type="match status" value="1"/>
</dbReference>
<name>X1N353_9ZZZZ</name>
<keyword evidence="2" id="KW-0547">Nucleotide-binding</keyword>
<gene>
    <name evidence="5" type="ORF">S06H3_40498</name>
</gene>
<evidence type="ECO:0000313" key="5">
    <source>
        <dbReference type="EMBL" id="GAI37988.1"/>
    </source>
</evidence>
<evidence type="ECO:0000259" key="4">
    <source>
        <dbReference type="Pfam" id="PF08542"/>
    </source>
</evidence>
<keyword evidence="1" id="KW-0235">DNA replication</keyword>
<organism evidence="5">
    <name type="scientific">marine sediment metagenome</name>
    <dbReference type="NCBI Taxonomy" id="412755"/>
    <lineage>
        <taxon>unclassified sequences</taxon>
        <taxon>metagenomes</taxon>
        <taxon>ecological metagenomes</taxon>
    </lineage>
</organism>
<evidence type="ECO:0000256" key="1">
    <source>
        <dbReference type="ARBA" id="ARBA00022705"/>
    </source>
</evidence>
<dbReference type="GO" id="GO:0005524">
    <property type="term" value="F:ATP binding"/>
    <property type="evidence" value="ECO:0007669"/>
    <property type="project" value="UniProtKB-KW"/>
</dbReference>
<protein>
    <recommendedName>
        <fullName evidence="4">Replication factor C C-terminal domain-containing protein</fullName>
    </recommendedName>
</protein>
<evidence type="ECO:0000256" key="2">
    <source>
        <dbReference type="ARBA" id="ARBA00022741"/>
    </source>
</evidence>
<feature type="domain" description="Replication factor C C-terminal" evidence="4">
    <location>
        <begin position="46"/>
        <end position="130"/>
    </location>
</feature>
<dbReference type="InterPro" id="IPR013748">
    <property type="entry name" value="Rep_factorC_C"/>
</dbReference>
<keyword evidence="3" id="KW-0067">ATP-binding</keyword>
<comment type="caution">
    <text evidence="5">The sequence shown here is derived from an EMBL/GenBank/DDBJ whole genome shotgun (WGS) entry which is preliminary data.</text>
</comment>
<dbReference type="InterPro" id="IPR008921">
    <property type="entry name" value="DNA_pol3_clamp-load_cplx_C"/>
</dbReference>
<dbReference type="FunFam" id="1.20.272.10:FF:000029">
    <property type="entry name" value="Replication factor C small subunit"/>
    <property type="match status" value="1"/>
</dbReference>
<dbReference type="GO" id="GO:0003677">
    <property type="term" value="F:DNA binding"/>
    <property type="evidence" value="ECO:0007669"/>
    <property type="project" value="InterPro"/>
</dbReference>